<keyword evidence="7" id="KW-1185">Reference proteome</keyword>
<dbReference type="InterPro" id="IPR005119">
    <property type="entry name" value="LysR_subst-bd"/>
</dbReference>
<feature type="domain" description="HTH lysR-type" evidence="5">
    <location>
        <begin position="1"/>
        <end position="58"/>
    </location>
</feature>
<dbReference type="Pfam" id="PF03466">
    <property type="entry name" value="LysR_substrate"/>
    <property type="match status" value="1"/>
</dbReference>
<dbReference type="Gene3D" id="3.40.190.290">
    <property type="match status" value="1"/>
</dbReference>
<dbReference type="RefSeq" id="WP_124939189.1">
    <property type="nucleotide sequence ID" value="NZ_RJVQ01000017.1"/>
</dbReference>
<keyword evidence="2" id="KW-0805">Transcription regulation</keyword>
<dbReference type="PANTHER" id="PTHR30126">
    <property type="entry name" value="HTH-TYPE TRANSCRIPTIONAL REGULATOR"/>
    <property type="match status" value="1"/>
</dbReference>
<gene>
    <name evidence="6" type="ORF">EES38_21135</name>
</gene>
<dbReference type="GO" id="GO:0000976">
    <property type="term" value="F:transcription cis-regulatory region binding"/>
    <property type="evidence" value="ECO:0007669"/>
    <property type="project" value="TreeGrafter"/>
</dbReference>
<evidence type="ECO:0000256" key="2">
    <source>
        <dbReference type="ARBA" id="ARBA00023015"/>
    </source>
</evidence>
<keyword evidence="4" id="KW-0804">Transcription</keyword>
<comment type="similarity">
    <text evidence="1">Belongs to the LysR transcriptional regulatory family.</text>
</comment>
<dbReference type="CDD" id="cd08442">
    <property type="entry name" value="PBP2_YofA_SoxR_like"/>
    <property type="match status" value="1"/>
</dbReference>
<dbReference type="InterPro" id="IPR036390">
    <property type="entry name" value="WH_DNA-bd_sf"/>
</dbReference>
<proteinExistence type="inferred from homology"/>
<evidence type="ECO:0000259" key="5">
    <source>
        <dbReference type="PROSITE" id="PS50931"/>
    </source>
</evidence>
<keyword evidence="3" id="KW-0238">DNA-binding</keyword>
<dbReference type="PROSITE" id="PS50931">
    <property type="entry name" value="HTH_LYSR"/>
    <property type="match status" value="1"/>
</dbReference>
<accession>A0A3N9TAG3</accession>
<dbReference type="PANTHER" id="PTHR30126:SF40">
    <property type="entry name" value="HTH-TYPE TRANSCRIPTIONAL REGULATOR GLTR"/>
    <property type="match status" value="1"/>
</dbReference>
<dbReference type="InterPro" id="IPR036388">
    <property type="entry name" value="WH-like_DNA-bd_sf"/>
</dbReference>
<name>A0A3N9TAG3_9VIBR</name>
<dbReference type="SUPFAM" id="SSF53850">
    <property type="entry name" value="Periplasmic binding protein-like II"/>
    <property type="match status" value="1"/>
</dbReference>
<sequence>MKISDLITFEAVANCESISGAAKQLHTVQSNITNRIRTLEEHIGLPLLVRHSRGVSLTDAGYRLLPYAHKTKLLLDEATKVARDENDGTGCISIGTMETTLAVRLPIILASFHEMYPNVSISMEINSTKYLIESVLENRLDGAFIAGPIDHPSIESEEVFNEKLVIITSSQYASVEEYFRNQSITALMFRAGCAYRQRFEQYLTYSGHPSFKLIEFGSLDGMLSCVSANIGIAMLPFSVISRSNLTNQISVHEIDNTISKVVTLFIRRKDTYQTSTLTQFLHCFRNSVSAK</sequence>
<comment type="caution">
    <text evidence="6">The sequence shown here is derived from an EMBL/GenBank/DDBJ whole genome shotgun (WGS) entry which is preliminary data.</text>
</comment>
<evidence type="ECO:0000313" key="7">
    <source>
        <dbReference type="Proteomes" id="UP000281112"/>
    </source>
</evidence>
<dbReference type="InterPro" id="IPR000847">
    <property type="entry name" value="LysR_HTH_N"/>
</dbReference>
<dbReference type="GO" id="GO:0003700">
    <property type="term" value="F:DNA-binding transcription factor activity"/>
    <property type="evidence" value="ECO:0007669"/>
    <property type="project" value="InterPro"/>
</dbReference>
<evidence type="ECO:0000256" key="3">
    <source>
        <dbReference type="ARBA" id="ARBA00023125"/>
    </source>
</evidence>
<organism evidence="6 7">
    <name type="scientific">Vibrio viridaestus</name>
    <dbReference type="NCBI Taxonomy" id="2487322"/>
    <lineage>
        <taxon>Bacteria</taxon>
        <taxon>Pseudomonadati</taxon>
        <taxon>Pseudomonadota</taxon>
        <taxon>Gammaproteobacteria</taxon>
        <taxon>Vibrionales</taxon>
        <taxon>Vibrionaceae</taxon>
        <taxon>Vibrio</taxon>
    </lineage>
</organism>
<reference evidence="6 7" key="1">
    <citation type="submission" date="2018-11" db="EMBL/GenBank/DDBJ databases">
        <title>Vibrio LJC006 sp. nov., isolated from seawater during the bloom of the enteromorpha.</title>
        <authorList>
            <person name="Liang J."/>
        </authorList>
    </citation>
    <scope>NUCLEOTIDE SEQUENCE [LARGE SCALE GENOMIC DNA]</scope>
    <source>
        <strain evidence="6 7">LJC006</strain>
    </source>
</reference>
<dbReference type="Gene3D" id="1.10.10.10">
    <property type="entry name" value="Winged helix-like DNA-binding domain superfamily/Winged helix DNA-binding domain"/>
    <property type="match status" value="1"/>
</dbReference>
<dbReference type="EMBL" id="RJVQ01000017">
    <property type="protein sequence ID" value="RQW61101.1"/>
    <property type="molecule type" value="Genomic_DNA"/>
</dbReference>
<dbReference type="Pfam" id="PF00126">
    <property type="entry name" value="HTH_1"/>
    <property type="match status" value="1"/>
</dbReference>
<evidence type="ECO:0000313" key="6">
    <source>
        <dbReference type="EMBL" id="RQW61101.1"/>
    </source>
</evidence>
<dbReference type="OrthoDB" id="9067838at2"/>
<evidence type="ECO:0000256" key="4">
    <source>
        <dbReference type="ARBA" id="ARBA00023163"/>
    </source>
</evidence>
<dbReference type="SUPFAM" id="SSF46785">
    <property type="entry name" value="Winged helix' DNA-binding domain"/>
    <property type="match status" value="1"/>
</dbReference>
<dbReference type="Proteomes" id="UP000281112">
    <property type="component" value="Unassembled WGS sequence"/>
</dbReference>
<dbReference type="PRINTS" id="PR00039">
    <property type="entry name" value="HTHLYSR"/>
</dbReference>
<evidence type="ECO:0000256" key="1">
    <source>
        <dbReference type="ARBA" id="ARBA00009437"/>
    </source>
</evidence>
<protein>
    <submittedName>
        <fullName evidence="6">LysR family transcriptional regulator</fullName>
    </submittedName>
</protein>
<dbReference type="AlphaFoldDB" id="A0A3N9TAG3"/>